<evidence type="ECO:0000313" key="2">
    <source>
        <dbReference type="Proteomes" id="UP000008963"/>
    </source>
</evidence>
<evidence type="ECO:0000313" key="1">
    <source>
        <dbReference type="EMBL" id="CBW27835.1"/>
    </source>
</evidence>
<dbReference type="Proteomes" id="UP000008963">
    <property type="component" value="Chromosome"/>
</dbReference>
<protein>
    <recommendedName>
        <fullName evidence="3">RNA signal recognition particle</fullName>
    </recommendedName>
</protein>
<accession>E1WZE7</accession>
<dbReference type="EMBL" id="FQ312005">
    <property type="protein sequence ID" value="CBW27835.1"/>
    <property type="molecule type" value="Genomic_DNA"/>
</dbReference>
<dbReference type="PATRIC" id="fig|862908.3.peg.2942"/>
<dbReference type="InterPro" id="IPR009874">
    <property type="entry name" value="DUF1428"/>
</dbReference>
<dbReference type="Gene3D" id="3.30.70.100">
    <property type="match status" value="1"/>
</dbReference>
<dbReference type="PIRSF" id="PIRSF007028">
    <property type="entry name" value="UCP007028"/>
    <property type="match status" value="1"/>
</dbReference>
<dbReference type="STRING" id="862908.BMS_3077"/>
<dbReference type="AlphaFoldDB" id="E1WZE7"/>
<dbReference type="eggNOG" id="COG5507">
    <property type="taxonomic scope" value="Bacteria"/>
</dbReference>
<keyword evidence="2" id="KW-1185">Reference proteome</keyword>
<organism evidence="1 2">
    <name type="scientific">Halobacteriovorax marinus (strain ATCC BAA-682 / DSM 15412 / SJ)</name>
    <name type="common">Bacteriovorax marinus</name>
    <dbReference type="NCBI Taxonomy" id="862908"/>
    <lineage>
        <taxon>Bacteria</taxon>
        <taxon>Pseudomonadati</taxon>
        <taxon>Bdellovibrionota</taxon>
        <taxon>Bacteriovoracia</taxon>
        <taxon>Bacteriovoracales</taxon>
        <taxon>Halobacteriovoraceae</taxon>
        <taxon>Halobacteriovorax</taxon>
    </lineage>
</organism>
<dbReference type="InterPro" id="IPR011008">
    <property type="entry name" value="Dimeric_a/b-barrel"/>
</dbReference>
<dbReference type="OrthoDB" id="5296358at2"/>
<dbReference type="SUPFAM" id="SSF54909">
    <property type="entry name" value="Dimeric alpha+beta barrel"/>
    <property type="match status" value="1"/>
</dbReference>
<sequence length="121" mass="13888">MSNYVDGFIAPVPKKNLDAYKAISEKAGKIWMEYGAISYVECVADDVESGELTSFPQSVNLEKDEVVIFSWITYNSREHRDEVLDKVMSDPRMEAMENEEMPFDGKRMMWGGFKKMIDLGE</sequence>
<reference evidence="2" key="1">
    <citation type="journal article" date="2013" name="ISME J.">
        <title>A small predatory core genome in the divergent marine Bacteriovorax marinus SJ and the terrestrial Bdellovibrio bacteriovorus.</title>
        <authorList>
            <person name="Crossman L.C."/>
            <person name="Chen H."/>
            <person name="Cerdeno-Tarraga A.M."/>
            <person name="Brooks K."/>
            <person name="Quail M.A."/>
            <person name="Pineiro S.A."/>
            <person name="Hobley L."/>
            <person name="Sockett R.E."/>
            <person name="Bentley S.D."/>
            <person name="Parkhill J."/>
            <person name="Williams H.N."/>
            <person name="Stine O.C."/>
        </authorList>
    </citation>
    <scope>NUCLEOTIDE SEQUENCE [LARGE SCALE GENOMIC DNA]</scope>
    <source>
        <strain evidence="2">ATCC BAA-682 / DSM 15412 / SJ</strain>
    </source>
</reference>
<name>E1WZE7_HALMS</name>
<gene>
    <name evidence="1" type="ordered locus">BMS_3077</name>
</gene>
<dbReference type="HOGENOM" id="CLU_136844_0_0_7"/>
<proteinExistence type="predicted"/>
<dbReference type="RefSeq" id="WP_014245606.1">
    <property type="nucleotide sequence ID" value="NC_016620.1"/>
</dbReference>
<dbReference type="KEGG" id="bmx:BMS_3077"/>
<dbReference type="Pfam" id="PF07237">
    <property type="entry name" value="DUF1428"/>
    <property type="match status" value="1"/>
</dbReference>
<evidence type="ECO:0008006" key="3">
    <source>
        <dbReference type="Google" id="ProtNLM"/>
    </source>
</evidence>